<evidence type="ECO:0000313" key="2">
    <source>
        <dbReference type="EnsemblPlants" id="OMERI09G11730.1"/>
    </source>
</evidence>
<sequence length="258" mass="27527">MECEVVVSTGPGHPSRTLILRVCPSGKPNRGGGGARRRRRVAGFHRAGIPRSQIGTLGVKVRIQNGGGAEPAGAGWYSVNGKNGGRRNGTSQSGTGNGHGNDTVPPPPPGSRYGGQKSGKNGQKKSDEPNAAASPPWQSAASRLAGRKLSALRLRKQALVARERRAMCCVDPRRPGTLQAAEELRTSVARHADRRSWPSRQSKPPAAGTSSLYTPFWSVVRSASRDSSSAMVEFTLKLHWISTLAPAQHPSPWWPLVK</sequence>
<feature type="region of interest" description="Disordered" evidence="1">
    <location>
        <begin position="189"/>
        <end position="209"/>
    </location>
</feature>
<name>A0A0E0ETM6_9ORYZ</name>
<accession>A0A0E0ETM6</accession>
<organism evidence="2">
    <name type="scientific">Oryza meridionalis</name>
    <dbReference type="NCBI Taxonomy" id="40149"/>
    <lineage>
        <taxon>Eukaryota</taxon>
        <taxon>Viridiplantae</taxon>
        <taxon>Streptophyta</taxon>
        <taxon>Embryophyta</taxon>
        <taxon>Tracheophyta</taxon>
        <taxon>Spermatophyta</taxon>
        <taxon>Magnoliopsida</taxon>
        <taxon>Liliopsida</taxon>
        <taxon>Poales</taxon>
        <taxon>Poaceae</taxon>
        <taxon>BOP clade</taxon>
        <taxon>Oryzoideae</taxon>
        <taxon>Oryzeae</taxon>
        <taxon>Oryzinae</taxon>
        <taxon>Oryza</taxon>
    </lineage>
</organism>
<keyword evidence="3" id="KW-1185">Reference proteome</keyword>
<evidence type="ECO:0000256" key="1">
    <source>
        <dbReference type="SAM" id="MobiDB-lite"/>
    </source>
</evidence>
<dbReference type="Gramene" id="OMERI09G11730.1">
    <property type="protein sequence ID" value="OMERI09G11730.1"/>
    <property type="gene ID" value="OMERI09G11730"/>
</dbReference>
<reference evidence="2" key="2">
    <citation type="submission" date="2018-05" db="EMBL/GenBank/DDBJ databases">
        <title>OmerRS3 (Oryza meridionalis Reference Sequence Version 3).</title>
        <authorList>
            <person name="Zhang J."/>
            <person name="Kudrna D."/>
            <person name="Lee S."/>
            <person name="Talag J."/>
            <person name="Welchert J."/>
            <person name="Wing R.A."/>
        </authorList>
    </citation>
    <scope>NUCLEOTIDE SEQUENCE [LARGE SCALE GENOMIC DNA]</scope>
    <source>
        <strain evidence="2">cv. OR44</strain>
    </source>
</reference>
<dbReference type="HOGENOM" id="CLU_1126028_0_0_1"/>
<reference evidence="2" key="1">
    <citation type="submission" date="2015-04" db="UniProtKB">
        <authorList>
            <consortium name="EnsemblPlants"/>
        </authorList>
    </citation>
    <scope>IDENTIFICATION</scope>
</reference>
<dbReference type="EnsemblPlants" id="OMERI09G11730.1">
    <property type="protein sequence ID" value="OMERI09G11730.1"/>
    <property type="gene ID" value="OMERI09G11730"/>
</dbReference>
<feature type="compositionally biased region" description="Polar residues" evidence="1">
    <location>
        <begin position="198"/>
        <end position="209"/>
    </location>
</feature>
<dbReference type="Proteomes" id="UP000008021">
    <property type="component" value="Chromosome 9"/>
</dbReference>
<feature type="region of interest" description="Disordered" evidence="1">
    <location>
        <begin position="68"/>
        <end position="144"/>
    </location>
</feature>
<evidence type="ECO:0000313" key="3">
    <source>
        <dbReference type="Proteomes" id="UP000008021"/>
    </source>
</evidence>
<feature type="compositionally biased region" description="Low complexity" evidence="1">
    <location>
        <begin position="129"/>
        <end position="142"/>
    </location>
</feature>
<proteinExistence type="predicted"/>
<dbReference type="AlphaFoldDB" id="A0A0E0ETM6"/>
<protein>
    <submittedName>
        <fullName evidence="2">Uncharacterized protein</fullName>
    </submittedName>
</protein>